<protein>
    <submittedName>
        <fullName evidence="2">Uncharacterized protein</fullName>
    </submittedName>
</protein>
<sequence>VGRRKFDKKGRPTGRSSSVPPKRGSGGVGELKSKPSPSAGSRGSADMFGTSVPSSSLGSSVVPGSSVSGFGGTGIPRTVGGGGILNLPEPSGPNYAQRNAANETLTFKPPSVPSMADEDDYEDFVLEVKCLDTGEMETVKNDTKGLAGISWEERKRIRGSIVMGEK</sequence>
<proteinExistence type="predicted"/>
<dbReference type="AlphaFoldDB" id="A0A9W7DPV7"/>
<organism evidence="2 3">
    <name type="scientific">Triparma retinervis</name>
    <dbReference type="NCBI Taxonomy" id="2557542"/>
    <lineage>
        <taxon>Eukaryota</taxon>
        <taxon>Sar</taxon>
        <taxon>Stramenopiles</taxon>
        <taxon>Ochrophyta</taxon>
        <taxon>Bolidophyceae</taxon>
        <taxon>Parmales</taxon>
        <taxon>Triparmaceae</taxon>
        <taxon>Triparma</taxon>
    </lineage>
</organism>
<feature type="non-terminal residue" evidence="2">
    <location>
        <position position="166"/>
    </location>
</feature>
<keyword evidence="3" id="KW-1185">Reference proteome</keyword>
<comment type="caution">
    <text evidence="2">The sequence shown here is derived from an EMBL/GenBank/DDBJ whole genome shotgun (WGS) entry which is preliminary data.</text>
</comment>
<name>A0A9W7DPV7_9STRA</name>
<dbReference type="Proteomes" id="UP001165082">
    <property type="component" value="Unassembled WGS sequence"/>
</dbReference>
<feature type="compositionally biased region" description="Low complexity" evidence="1">
    <location>
        <begin position="48"/>
        <end position="68"/>
    </location>
</feature>
<evidence type="ECO:0000313" key="2">
    <source>
        <dbReference type="EMBL" id="GMH50883.1"/>
    </source>
</evidence>
<accession>A0A9W7DPV7</accession>
<dbReference type="EMBL" id="BRXZ01005837">
    <property type="protein sequence ID" value="GMH50883.1"/>
    <property type="molecule type" value="Genomic_DNA"/>
</dbReference>
<gene>
    <name evidence="2" type="ORF">TrRE_jg12664</name>
</gene>
<feature type="non-terminal residue" evidence="2">
    <location>
        <position position="1"/>
    </location>
</feature>
<feature type="region of interest" description="Disordered" evidence="1">
    <location>
        <begin position="1"/>
        <end position="100"/>
    </location>
</feature>
<feature type="compositionally biased region" description="Gly residues" evidence="1">
    <location>
        <begin position="69"/>
        <end position="84"/>
    </location>
</feature>
<dbReference type="OrthoDB" id="206304at2759"/>
<evidence type="ECO:0000313" key="3">
    <source>
        <dbReference type="Proteomes" id="UP001165082"/>
    </source>
</evidence>
<reference evidence="2" key="1">
    <citation type="submission" date="2022-07" db="EMBL/GenBank/DDBJ databases">
        <title>Genome analysis of Parmales, a sister group of diatoms, reveals the evolutionary specialization of diatoms from phago-mixotrophs to photoautotrophs.</title>
        <authorList>
            <person name="Ban H."/>
            <person name="Sato S."/>
            <person name="Yoshikawa S."/>
            <person name="Kazumasa Y."/>
            <person name="Nakamura Y."/>
            <person name="Ichinomiya M."/>
            <person name="Saitoh K."/>
            <person name="Sato N."/>
            <person name="Blanc-Mathieu R."/>
            <person name="Endo H."/>
            <person name="Kuwata A."/>
            <person name="Ogata H."/>
        </authorList>
    </citation>
    <scope>NUCLEOTIDE SEQUENCE</scope>
</reference>
<evidence type="ECO:0000256" key="1">
    <source>
        <dbReference type="SAM" id="MobiDB-lite"/>
    </source>
</evidence>
<feature type="compositionally biased region" description="Basic residues" evidence="1">
    <location>
        <begin position="1"/>
        <end position="12"/>
    </location>
</feature>